<feature type="transmembrane region" description="Helical" evidence="1">
    <location>
        <begin position="41"/>
        <end position="63"/>
    </location>
</feature>
<dbReference type="Gene3D" id="1.20.58.390">
    <property type="entry name" value="Neurotransmitter-gated ion-channel transmembrane domain"/>
    <property type="match status" value="1"/>
</dbReference>
<proteinExistence type="predicted"/>
<accession>A0A9D4C743</accession>
<dbReference type="EMBL" id="JAIWYP010000013">
    <property type="protein sequence ID" value="KAH3718465.1"/>
    <property type="molecule type" value="Genomic_DNA"/>
</dbReference>
<dbReference type="InterPro" id="IPR038050">
    <property type="entry name" value="Neuro_actylchol_rec"/>
</dbReference>
<dbReference type="InterPro" id="IPR036719">
    <property type="entry name" value="Neuro-gated_channel_TM_sf"/>
</dbReference>
<feature type="transmembrane region" description="Helical" evidence="1">
    <location>
        <begin position="12"/>
        <end position="29"/>
    </location>
</feature>
<reference evidence="2" key="1">
    <citation type="journal article" date="2019" name="bioRxiv">
        <title>The Genome of the Zebra Mussel, Dreissena polymorpha: A Resource for Invasive Species Research.</title>
        <authorList>
            <person name="McCartney M.A."/>
            <person name="Auch B."/>
            <person name="Kono T."/>
            <person name="Mallez S."/>
            <person name="Zhang Y."/>
            <person name="Obille A."/>
            <person name="Becker A."/>
            <person name="Abrahante J.E."/>
            <person name="Garbe J."/>
            <person name="Badalamenti J.P."/>
            <person name="Herman A."/>
            <person name="Mangelson H."/>
            <person name="Liachko I."/>
            <person name="Sullivan S."/>
            <person name="Sone E.D."/>
            <person name="Koren S."/>
            <person name="Silverstein K.A.T."/>
            <person name="Beckman K.B."/>
            <person name="Gohl D.M."/>
        </authorList>
    </citation>
    <scope>NUCLEOTIDE SEQUENCE</scope>
    <source>
        <strain evidence="2">Duluth1</strain>
        <tissue evidence="2">Whole animal</tissue>
    </source>
</reference>
<dbReference type="GO" id="GO:0006811">
    <property type="term" value="P:monoatomic ion transport"/>
    <property type="evidence" value="ECO:0007669"/>
    <property type="project" value="InterPro"/>
</dbReference>
<protein>
    <submittedName>
        <fullName evidence="2">Uncharacterized protein</fullName>
    </submittedName>
</protein>
<keyword evidence="1" id="KW-0472">Membrane</keyword>
<name>A0A9D4C743_DREPO</name>
<keyword evidence="1" id="KW-0812">Transmembrane</keyword>
<reference evidence="2" key="2">
    <citation type="submission" date="2020-11" db="EMBL/GenBank/DDBJ databases">
        <authorList>
            <person name="McCartney M.A."/>
            <person name="Auch B."/>
            <person name="Kono T."/>
            <person name="Mallez S."/>
            <person name="Becker A."/>
            <person name="Gohl D.M."/>
            <person name="Silverstein K.A.T."/>
            <person name="Koren S."/>
            <person name="Bechman K.B."/>
            <person name="Herman A."/>
            <person name="Abrahante J.E."/>
            <person name="Garbe J."/>
        </authorList>
    </citation>
    <scope>NUCLEOTIDE SEQUENCE</scope>
    <source>
        <strain evidence="2">Duluth1</strain>
        <tissue evidence="2">Whole animal</tissue>
    </source>
</reference>
<evidence type="ECO:0000313" key="3">
    <source>
        <dbReference type="Proteomes" id="UP000828390"/>
    </source>
</evidence>
<gene>
    <name evidence="2" type="ORF">DPMN_061269</name>
</gene>
<keyword evidence="1" id="KW-1133">Transmembrane helix</keyword>
<sequence>MLPVNSGKRSSFANGLFLTFGVFLTTVSSELPKNAEEMSYLSVYIVIISIFNCMIVAICLVQIRLGRRENKEREKPKHPPGPIAMWIYEKHSTSGAKKHQVNRHGLKSCLL</sequence>
<keyword evidence="3" id="KW-1185">Reference proteome</keyword>
<dbReference type="GO" id="GO:0016020">
    <property type="term" value="C:membrane"/>
    <property type="evidence" value="ECO:0007669"/>
    <property type="project" value="InterPro"/>
</dbReference>
<evidence type="ECO:0000256" key="1">
    <source>
        <dbReference type="SAM" id="Phobius"/>
    </source>
</evidence>
<dbReference type="AlphaFoldDB" id="A0A9D4C743"/>
<organism evidence="2 3">
    <name type="scientific">Dreissena polymorpha</name>
    <name type="common">Zebra mussel</name>
    <name type="synonym">Mytilus polymorpha</name>
    <dbReference type="NCBI Taxonomy" id="45954"/>
    <lineage>
        <taxon>Eukaryota</taxon>
        <taxon>Metazoa</taxon>
        <taxon>Spiralia</taxon>
        <taxon>Lophotrochozoa</taxon>
        <taxon>Mollusca</taxon>
        <taxon>Bivalvia</taxon>
        <taxon>Autobranchia</taxon>
        <taxon>Heteroconchia</taxon>
        <taxon>Euheterodonta</taxon>
        <taxon>Imparidentia</taxon>
        <taxon>Neoheterodontei</taxon>
        <taxon>Myida</taxon>
        <taxon>Dreissenoidea</taxon>
        <taxon>Dreissenidae</taxon>
        <taxon>Dreissena</taxon>
    </lineage>
</organism>
<dbReference type="SUPFAM" id="SSF90112">
    <property type="entry name" value="Neurotransmitter-gated ion-channel transmembrane pore"/>
    <property type="match status" value="1"/>
</dbReference>
<dbReference type="Proteomes" id="UP000828390">
    <property type="component" value="Unassembled WGS sequence"/>
</dbReference>
<comment type="caution">
    <text evidence="2">The sequence shown here is derived from an EMBL/GenBank/DDBJ whole genome shotgun (WGS) entry which is preliminary data.</text>
</comment>
<evidence type="ECO:0000313" key="2">
    <source>
        <dbReference type="EMBL" id="KAH3718465.1"/>
    </source>
</evidence>